<dbReference type="InterPro" id="IPR002104">
    <property type="entry name" value="Integrase_catalytic"/>
</dbReference>
<comment type="caution">
    <text evidence="3">The sequence shown here is derived from an EMBL/GenBank/DDBJ whole genome shotgun (WGS) entry which is preliminary data.</text>
</comment>
<organism evidence="3">
    <name type="scientific">Pseudidiomarina aestuarii</name>
    <dbReference type="NCBI Taxonomy" id="624146"/>
    <lineage>
        <taxon>Bacteria</taxon>
        <taxon>Pseudomonadati</taxon>
        <taxon>Pseudomonadota</taxon>
        <taxon>Gammaproteobacteria</taxon>
        <taxon>Alteromonadales</taxon>
        <taxon>Idiomarinaceae</taxon>
        <taxon>Pseudidiomarina</taxon>
    </lineage>
</organism>
<dbReference type="InterPro" id="IPR013762">
    <property type="entry name" value="Integrase-like_cat_sf"/>
</dbReference>
<reference evidence="3" key="1">
    <citation type="submission" date="2018-03" db="EMBL/GenBank/DDBJ databases">
        <title>Cross-interface Injection: A General Nanoliter Liquid Handling Method Applied to Single Cells Genome Amplification Automated Nanoliter Liquid Handling Applied to Single Cell Multiple Displacement Amplification.</title>
        <authorList>
            <person name="Yun J."/>
            <person name="Xu P."/>
            <person name="Xu J."/>
            <person name="Dai X."/>
            <person name="Wang Y."/>
            <person name="Zheng X."/>
            <person name="Cao C."/>
            <person name="Yi Q."/>
            <person name="Zhu Y."/>
            <person name="Wang L."/>
            <person name="Dong Z."/>
            <person name="Huang Y."/>
            <person name="Huang L."/>
            <person name="Du W."/>
        </authorList>
    </citation>
    <scope>NUCLEOTIDE SEQUENCE [LARGE SCALE GENOMIC DNA]</scope>
    <source>
        <strain evidence="3">Z-D3-2</strain>
    </source>
</reference>
<dbReference type="GO" id="GO:0015074">
    <property type="term" value="P:DNA integration"/>
    <property type="evidence" value="ECO:0007669"/>
    <property type="project" value="InterPro"/>
</dbReference>
<dbReference type="GO" id="GO:0003677">
    <property type="term" value="F:DNA binding"/>
    <property type="evidence" value="ECO:0007669"/>
    <property type="project" value="InterPro"/>
</dbReference>
<accession>A0A2T4CZ54</accession>
<feature type="domain" description="Tyr recombinase" evidence="2">
    <location>
        <begin position="253"/>
        <end position="466"/>
    </location>
</feature>
<dbReference type="SUPFAM" id="SSF56349">
    <property type="entry name" value="DNA breaking-rejoining enzymes"/>
    <property type="match status" value="1"/>
</dbReference>
<gene>
    <name evidence="3" type="ORF">C9940_00560</name>
</gene>
<dbReference type="AlphaFoldDB" id="A0A2T4CZ54"/>
<dbReference type="Pfam" id="PF00589">
    <property type="entry name" value="Phage_integrase"/>
    <property type="match status" value="1"/>
</dbReference>
<name>A0A2T4CZ54_9GAMM</name>
<proteinExistence type="predicted"/>
<dbReference type="PROSITE" id="PS51898">
    <property type="entry name" value="TYR_RECOMBINASE"/>
    <property type="match status" value="1"/>
</dbReference>
<dbReference type="Gene3D" id="1.10.443.10">
    <property type="entry name" value="Intergrase catalytic core"/>
    <property type="match status" value="1"/>
</dbReference>
<dbReference type="InterPro" id="IPR011010">
    <property type="entry name" value="DNA_brk_join_enz"/>
</dbReference>
<evidence type="ECO:0000259" key="2">
    <source>
        <dbReference type="PROSITE" id="PS51898"/>
    </source>
</evidence>
<dbReference type="GO" id="GO:0006310">
    <property type="term" value="P:DNA recombination"/>
    <property type="evidence" value="ECO:0007669"/>
    <property type="project" value="UniProtKB-KW"/>
</dbReference>
<keyword evidence="1" id="KW-0233">DNA recombination</keyword>
<protein>
    <recommendedName>
        <fullName evidence="2">Tyr recombinase domain-containing protein</fullName>
    </recommendedName>
</protein>
<evidence type="ECO:0000256" key="1">
    <source>
        <dbReference type="ARBA" id="ARBA00023172"/>
    </source>
</evidence>
<sequence length="618" mass="69846">MTIDEVKIHSGVTGFLERSNQDEPDANMVVTARSIGGGSHIPLSRFGNSVWVLPNALFPHYAADHQKTMNFDRVPLIFQRILKVMVLRFYFYGLEGSVRPRGSTVIQFFSNAVVFLQFLEQHGFKRLDSVNTLLTSQYVETCRSKISSQSGKHLSANTLSRRFSALEMIHQLSRHSFDVMAHPWPESSATLHSGILDENRWVGKTLIIPDEVLSNLFSQAFNWLENAEELLEHRNAAHQCQQVGLFSTNLNIKLAQRGYGGGLQSLNKDIARLLDACMLIILITSGIRLSELASLRSGCASTTVGDDGERYHWINGYSDKTHEGETSWLVPAIAHTAINLAERITKPLTEVVQAEIYRLSEHNKHCPELSVLKQHQDILLLGHSHKHDRIKTLSGAGIRSRLNKFAEIHGIDWRFTPHQFRRTFAVYAAHSAYGDLRYLREHFKHWSLDMTALYAVNENQDAEIYDEILASVRNIKIDVLDHWLNQDTPISGGMAEPIKNFRNRQEVLTTYSGRREMAEKLSGQISIRSTGVAWCTADFSGCNGGQSVDTTRCADCKQSVIDDTRQTIWESIYAQQVELRQIDDIGPSGQERVERDINRCKKVLSDLGANPERLSRHG</sequence>
<evidence type="ECO:0000313" key="3">
    <source>
        <dbReference type="EMBL" id="PTB86857.1"/>
    </source>
</evidence>
<dbReference type="EMBL" id="PYVN01000003">
    <property type="protein sequence ID" value="PTB86857.1"/>
    <property type="molecule type" value="Genomic_DNA"/>
</dbReference>